<feature type="transmembrane region" description="Helical" evidence="1">
    <location>
        <begin position="6"/>
        <end position="25"/>
    </location>
</feature>
<dbReference type="AlphaFoldDB" id="A0A0M8NYD0"/>
<dbReference type="Gene3D" id="3.40.50.150">
    <property type="entry name" value="Vaccinia Virus protein VP39"/>
    <property type="match status" value="1"/>
</dbReference>
<reference evidence="3 4" key="1">
    <citation type="submission" date="2015-08" db="EMBL/GenBank/DDBJ databases">
        <title>Genome sequencing of Penicillium nordicum.</title>
        <authorList>
            <person name="Nguyen H.D."/>
            <person name="Seifert K.A."/>
        </authorList>
    </citation>
    <scope>NUCLEOTIDE SEQUENCE [LARGE SCALE GENOMIC DNA]</scope>
    <source>
        <strain evidence="3 4">DAOMC 185683</strain>
    </source>
</reference>
<accession>A0A0M8NYD0</accession>
<evidence type="ECO:0000259" key="2">
    <source>
        <dbReference type="Pfam" id="PF08242"/>
    </source>
</evidence>
<organism evidence="3 4">
    <name type="scientific">Penicillium nordicum</name>
    <dbReference type="NCBI Taxonomy" id="229535"/>
    <lineage>
        <taxon>Eukaryota</taxon>
        <taxon>Fungi</taxon>
        <taxon>Dikarya</taxon>
        <taxon>Ascomycota</taxon>
        <taxon>Pezizomycotina</taxon>
        <taxon>Eurotiomycetes</taxon>
        <taxon>Eurotiomycetidae</taxon>
        <taxon>Eurotiales</taxon>
        <taxon>Aspergillaceae</taxon>
        <taxon>Penicillium</taxon>
    </lineage>
</organism>
<keyword evidence="4" id="KW-1185">Reference proteome</keyword>
<keyword evidence="1" id="KW-1133">Transmembrane helix</keyword>
<proteinExistence type="predicted"/>
<dbReference type="Pfam" id="PF08242">
    <property type="entry name" value="Methyltransf_12"/>
    <property type="match status" value="1"/>
</dbReference>
<dbReference type="SUPFAM" id="SSF53335">
    <property type="entry name" value="S-adenosyl-L-methionine-dependent methyltransferases"/>
    <property type="match status" value="1"/>
</dbReference>
<dbReference type="CDD" id="cd02440">
    <property type="entry name" value="AdoMet_MTases"/>
    <property type="match status" value="1"/>
</dbReference>
<sequence length="241" mass="26923">MDWMHVYIVGAAVLVFALVGLVLLVSSQHIKVANTGVGPYLKFIWANFIKPHDKKAGGQQDALESFYKTQAAIYDATRRRLLCGREDMLGLVAAQLKYKTSNKEVKTGKAVWVDVGGGTGYNIEAMAAFLPVDKFFKHVYLVDLSPSLCEVARERFERLGWNNVTVLCQDARSFRLPEKDNAASDGADLITMSYSLSMIPDYYSVVDSLTSRLKSTGMLGVCDFYGKQYVEILHECYSFKI</sequence>
<evidence type="ECO:0000313" key="4">
    <source>
        <dbReference type="Proteomes" id="UP000037696"/>
    </source>
</evidence>
<dbReference type="PANTHER" id="PTHR47473:SF1">
    <property type="entry name" value="METHYLTRANSFERASE DOMAIN-CONTAINING PROTEIN"/>
    <property type="match status" value="1"/>
</dbReference>
<dbReference type="Proteomes" id="UP000037696">
    <property type="component" value="Unassembled WGS sequence"/>
</dbReference>
<comment type="caution">
    <text evidence="3">The sequence shown here is derived from an EMBL/GenBank/DDBJ whole genome shotgun (WGS) entry which is preliminary data.</text>
</comment>
<evidence type="ECO:0000313" key="3">
    <source>
        <dbReference type="EMBL" id="KOS37524.1"/>
    </source>
</evidence>
<feature type="domain" description="Methyltransferase type 12" evidence="2">
    <location>
        <begin position="113"/>
        <end position="219"/>
    </location>
</feature>
<dbReference type="InterPro" id="IPR013217">
    <property type="entry name" value="Methyltransf_12"/>
</dbReference>
<gene>
    <name evidence="3" type="ORF">ACN38_g11695</name>
</gene>
<name>A0A0M8NYD0_9EURO</name>
<keyword evidence="1" id="KW-0472">Membrane</keyword>
<dbReference type="OrthoDB" id="10253390at2759"/>
<keyword evidence="1" id="KW-0812">Transmembrane</keyword>
<protein>
    <recommendedName>
        <fullName evidence="2">Methyltransferase type 12 domain-containing protein</fullName>
    </recommendedName>
</protein>
<dbReference type="STRING" id="229535.A0A0M8NYD0"/>
<dbReference type="EMBL" id="LHQQ01000314">
    <property type="protein sequence ID" value="KOS37524.1"/>
    <property type="molecule type" value="Genomic_DNA"/>
</dbReference>
<dbReference type="PANTHER" id="PTHR47473">
    <property type="entry name" value="BTA1P"/>
    <property type="match status" value="1"/>
</dbReference>
<dbReference type="InterPro" id="IPR029063">
    <property type="entry name" value="SAM-dependent_MTases_sf"/>
</dbReference>
<evidence type="ECO:0000256" key="1">
    <source>
        <dbReference type="SAM" id="Phobius"/>
    </source>
</evidence>